<protein>
    <submittedName>
        <fullName evidence="1">Uncharacterized protein</fullName>
    </submittedName>
</protein>
<comment type="caution">
    <text evidence="1">The sequence shown here is derived from an EMBL/GenBank/DDBJ whole genome shotgun (WGS) entry which is preliminary data.</text>
</comment>
<gene>
    <name evidence="1" type="ORF">GUJ93_ZPchr0008g13499</name>
</gene>
<reference evidence="1" key="1">
    <citation type="journal article" date="2021" name="bioRxiv">
        <title>Whole Genome Assembly and Annotation of Northern Wild Rice, Zizania palustris L., Supports a Whole Genome Duplication in the Zizania Genus.</title>
        <authorList>
            <person name="Haas M."/>
            <person name="Kono T."/>
            <person name="Macchietto M."/>
            <person name="Millas R."/>
            <person name="McGilp L."/>
            <person name="Shao M."/>
            <person name="Duquette J."/>
            <person name="Hirsch C.N."/>
            <person name="Kimball J."/>
        </authorList>
    </citation>
    <scope>NUCLEOTIDE SEQUENCE</scope>
    <source>
        <tissue evidence="1">Fresh leaf tissue</tissue>
    </source>
</reference>
<dbReference type="Proteomes" id="UP000729402">
    <property type="component" value="Unassembled WGS sequence"/>
</dbReference>
<reference evidence="1" key="2">
    <citation type="submission" date="2021-02" db="EMBL/GenBank/DDBJ databases">
        <authorList>
            <person name="Kimball J.A."/>
            <person name="Haas M.W."/>
            <person name="Macchietto M."/>
            <person name="Kono T."/>
            <person name="Duquette J."/>
            <person name="Shao M."/>
        </authorList>
    </citation>
    <scope>NUCLEOTIDE SEQUENCE</scope>
    <source>
        <tissue evidence="1">Fresh leaf tissue</tissue>
    </source>
</reference>
<dbReference type="EMBL" id="JAAALK010000290">
    <property type="protein sequence ID" value="KAG8047124.1"/>
    <property type="molecule type" value="Genomic_DNA"/>
</dbReference>
<accession>A0A8J5RWS3</accession>
<evidence type="ECO:0000313" key="1">
    <source>
        <dbReference type="EMBL" id="KAG8047124.1"/>
    </source>
</evidence>
<sequence length="72" mass="7297">MFLLHVVTCIGARIQISLPPAAPAHGAAETPGLVVVVVTGVLDSLGGVHACGYNCRAVCSELSCGSMLPLHD</sequence>
<proteinExistence type="predicted"/>
<evidence type="ECO:0000313" key="2">
    <source>
        <dbReference type="Proteomes" id="UP000729402"/>
    </source>
</evidence>
<keyword evidence="2" id="KW-1185">Reference proteome</keyword>
<name>A0A8J5RWS3_ZIZPA</name>
<organism evidence="1 2">
    <name type="scientific">Zizania palustris</name>
    <name type="common">Northern wild rice</name>
    <dbReference type="NCBI Taxonomy" id="103762"/>
    <lineage>
        <taxon>Eukaryota</taxon>
        <taxon>Viridiplantae</taxon>
        <taxon>Streptophyta</taxon>
        <taxon>Embryophyta</taxon>
        <taxon>Tracheophyta</taxon>
        <taxon>Spermatophyta</taxon>
        <taxon>Magnoliopsida</taxon>
        <taxon>Liliopsida</taxon>
        <taxon>Poales</taxon>
        <taxon>Poaceae</taxon>
        <taxon>BOP clade</taxon>
        <taxon>Oryzoideae</taxon>
        <taxon>Oryzeae</taxon>
        <taxon>Zizaniinae</taxon>
        <taxon>Zizania</taxon>
    </lineage>
</organism>
<dbReference type="AlphaFoldDB" id="A0A8J5RWS3"/>